<dbReference type="OrthoDB" id="1261250at2"/>
<reference evidence="1 2" key="1">
    <citation type="submission" date="2014-07" db="EMBL/GenBank/DDBJ databases">
        <title>Epilithonimonas lactis LMG 22401 Genome.</title>
        <authorList>
            <person name="Pipes S.E."/>
            <person name="Stropko S.J."/>
        </authorList>
    </citation>
    <scope>NUCLEOTIDE SEQUENCE [LARGE SCALE GENOMIC DNA]</scope>
    <source>
        <strain evidence="1 2">LMG 24401</strain>
    </source>
</reference>
<proteinExistence type="predicted"/>
<name>A0A085BN29_9FLAO</name>
<accession>A0A085BN29</accession>
<evidence type="ECO:0000313" key="2">
    <source>
        <dbReference type="Proteomes" id="UP000028623"/>
    </source>
</evidence>
<dbReference type="EMBL" id="JPLY01000001">
    <property type="protein sequence ID" value="KFC23874.1"/>
    <property type="molecule type" value="Genomic_DNA"/>
</dbReference>
<sequence length="90" mass="10663">MDNVSLIIESFNDWGKPWTFYEFVMTNSQISEKEKDEFSNIYKDASEFELWNFSNLSEGIKNSTFFLKTNTQLSNEAIKRIVNAIAYEWK</sequence>
<evidence type="ECO:0000313" key="1">
    <source>
        <dbReference type="EMBL" id="KFC23874.1"/>
    </source>
</evidence>
<comment type="caution">
    <text evidence="1">The sequence shown here is derived from an EMBL/GenBank/DDBJ whole genome shotgun (WGS) entry which is preliminary data.</text>
</comment>
<dbReference type="RefSeq" id="WP_034973967.1">
    <property type="nucleotide sequence ID" value="NZ_FOFI01000002.1"/>
</dbReference>
<dbReference type="Proteomes" id="UP000028623">
    <property type="component" value="Unassembled WGS sequence"/>
</dbReference>
<protein>
    <submittedName>
        <fullName evidence="1">Uncharacterized protein</fullName>
    </submittedName>
</protein>
<organism evidence="1 2">
    <name type="scientific">Epilithonimonas lactis</name>
    <dbReference type="NCBI Taxonomy" id="421072"/>
    <lineage>
        <taxon>Bacteria</taxon>
        <taxon>Pseudomonadati</taxon>
        <taxon>Bacteroidota</taxon>
        <taxon>Flavobacteriia</taxon>
        <taxon>Flavobacteriales</taxon>
        <taxon>Weeksellaceae</taxon>
        <taxon>Chryseobacterium group</taxon>
        <taxon>Epilithonimonas</taxon>
    </lineage>
</organism>
<dbReference type="AlphaFoldDB" id="A0A085BN29"/>
<dbReference type="eggNOG" id="ENOG502ZE3F">
    <property type="taxonomic scope" value="Bacteria"/>
</dbReference>
<dbReference type="STRING" id="421072.SAMN04488097_1926"/>
<keyword evidence="2" id="KW-1185">Reference proteome</keyword>
<gene>
    <name evidence="1" type="ORF">IO89_04755</name>
</gene>